<dbReference type="GO" id="GO:0022857">
    <property type="term" value="F:transmembrane transporter activity"/>
    <property type="evidence" value="ECO:0007669"/>
    <property type="project" value="TreeGrafter"/>
</dbReference>
<feature type="domain" description="ABC transporter" evidence="4">
    <location>
        <begin position="3"/>
        <end position="230"/>
    </location>
</feature>
<dbReference type="PANTHER" id="PTHR24220:SF470">
    <property type="entry name" value="CELL DIVISION ATP-BINDING PROTEIN FTSE"/>
    <property type="match status" value="1"/>
</dbReference>
<evidence type="ECO:0000256" key="3">
    <source>
        <dbReference type="ARBA" id="ARBA00022840"/>
    </source>
</evidence>
<evidence type="ECO:0000256" key="2">
    <source>
        <dbReference type="ARBA" id="ARBA00022741"/>
    </source>
</evidence>
<dbReference type="PROSITE" id="PS00211">
    <property type="entry name" value="ABC_TRANSPORTER_1"/>
    <property type="match status" value="1"/>
</dbReference>
<proteinExistence type="inferred from homology"/>
<evidence type="ECO:0000256" key="1">
    <source>
        <dbReference type="ARBA" id="ARBA00005417"/>
    </source>
</evidence>
<keyword evidence="2" id="KW-0547">Nucleotide-binding</keyword>
<dbReference type="InterPro" id="IPR003593">
    <property type="entry name" value="AAA+_ATPase"/>
</dbReference>
<dbReference type="PROSITE" id="PS50893">
    <property type="entry name" value="ABC_TRANSPORTER_2"/>
    <property type="match status" value="1"/>
</dbReference>
<name>A0A644VRY5_9ZZZZ</name>
<dbReference type="Pfam" id="PF00005">
    <property type="entry name" value="ABC_tran"/>
    <property type="match status" value="1"/>
</dbReference>
<dbReference type="GO" id="GO:0005524">
    <property type="term" value="F:ATP binding"/>
    <property type="evidence" value="ECO:0007669"/>
    <property type="project" value="UniProtKB-KW"/>
</dbReference>
<dbReference type="SMART" id="SM00382">
    <property type="entry name" value="AAA"/>
    <property type="match status" value="1"/>
</dbReference>
<dbReference type="GO" id="GO:0016887">
    <property type="term" value="F:ATP hydrolysis activity"/>
    <property type="evidence" value="ECO:0007669"/>
    <property type="project" value="InterPro"/>
</dbReference>
<dbReference type="EMBL" id="VSSQ01000416">
    <property type="protein sequence ID" value="MPL94138.1"/>
    <property type="molecule type" value="Genomic_DNA"/>
</dbReference>
<dbReference type="InterPro" id="IPR017871">
    <property type="entry name" value="ABC_transporter-like_CS"/>
</dbReference>
<keyword evidence="5" id="KW-0132">Cell division</keyword>
<dbReference type="SUPFAM" id="SSF52540">
    <property type="entry name" value="P-loop containing nucleoside triphosphate hydrolases"/>
    <property type="match status" value="1"/>
</dbReference>
<comment type="caution">
    <text evidence="5">The sequence shown here is derived from an EMBL/GenBank/DDBJ whole genome shotgun (WGS) entry which is preliminary data.</text>
</comment>
<evidence type="ECO:0000313" key="5">
    <source>
        <dbReference type="EMBL" id="MPL94138.1"/>
    </source>
</evidence>
<organism evidence="5">
    <name type="scientific">bioreactor metagenome</name>
    <dbReference type="NCBI Taxonomy" id="1076179"/>
    <lineage>
        <taxon>unclassified sequences</taxon>
        <taxon>metagenomes</taxon>
        <taxon>ecological metagenomes</taxon>
    </lineage>
</organism>
<dbReference type="Gene3D" id="3.40.50.300">
    <property type="entry name" value="P-loop containing nucleotide triphosphate hydrolases"/>
    <property type="match status" value="1"/>
</dbReference>
<sequence length="233" mass="26199">MLIKYEHVDICQQELTVLRDVNLEISSGEFIYLLGKVGSGKSTFLKSLYKEVPVSGGNAEVLSFDLNEIKNKQIPFLRRKIGIVFQDFQLLTDRTVNANLEFVLRATGWKEKDAIEEQIQIVLAQVGLKNKGYKRPHQLSGGEQQRVAIARALLNSPEIILADEPTGHLDPETGRDLIELLYGIRLSGTTVIMATHNHNWVNMYPGRVIQVENERLIDAMQPGYIGTDILDGE</sequence>
<accession>A0A644VRY5</accession>
<reference evidence="5" key="1">
    <citation type="submission" date="2019-08" db="EMBL/GenBank/DDBJ databases">
        <authorList>
            <person name="Kucharzyk K."/>
            <person name="Murdoch R.W."/>
            <person name="Higgins S."/>
            <person name="Loffler F."/>
        </authorList>
    </citation>
    <scope>NUCLEOTIDE SEQUENCE</scope>
</reference>
<dbReference type="InterPro" id="IPR027417">
    <property type="entry name" value="P-loop_NTPase"/>
</dbReference>
<keyword evidence="5" id="KW-0131">Cell cycle</keyword>
<evidence type="ECO:0000259" key="4">
    <source>
        <dbReference type="PROSITE" id="PS50893"/>
    </source>
</evidence>
<keyword evidence="3 5" id="KW-0067">ATP-binding</keyword>
<dbReference type="FunFam" id="3.40.50.300:FF:000056">
    <property type="entry name" value="Cell division ATP-binding protein FtsE"/>
    <property type="match status" value="1"/>
</dbReference>
<protein>
    <submittedName>
        <fullName evidence="5">Cell division ATP-binding protein FtsE</fullName>
    </submittedName>
</protein>
<dbReference type="InterPro" id="IPR015854">
    <property type="entry name" value="ABC_transpr_LolD-like"/>
</dbReference>
<dbReference type="AlphaFoldDB" id="A0A644VRY5"/>
<dbReference type="PANTHER" id="PTHR24220">
    <property type="entry name" value="IMPORT ATP-BINDING PROTEIN"/>
    <property type="match status" value="1"/>
</dbReference>
<dbReference type="GO" id="GO:0005886">
    <property type="term" value="C:plasma membrane"/>
    <property type="evidence" value="ECO:0007669"/>
    <property type="project" value="TreeGrafter"/>
</dbReference>
<comment type="similarity">
    <text evidence="1">Belongs to the ABC transporter superfamily.</text>
</comment>
<gene>
    <name evidence="5" type="primary">ftsE_10</name>
    <name evidence="5" type="ORF">SDC9_40286</name>
</gene>
<dbReference type="InterPro" id="IPR003439">
    <property type="entry name" value="ABC_transporter-like_ATP-bd"/>
</dbReference>
<dbReference type="GO" id="GO:0051301">
    <property type="term" value="P:cell division"/>
    <property type="evidence" value="ECO:0007669"/>
    <property type="project" value="UniProtKB-KW"/>
</dbReference>